<dbReference type="EMBL" id="SMKO01000133">
    <property type="protein sequence ID" value="TDC98678.1"/>
    <property type="molecule type" value="Genomic_DNA"/>
</dbReference>
<accession>A0A4R4V0U1</accession>
<keyword evidence="3" id="KW-1185">Reference proteome</keyword>
<protein>
    <submittedName>
        <fullName evidence="2">Class A beta-lactamase-related serine hydrolase</fullName>
    </submittedName>
</protein>
<comment type="caution">
    <text evidence="2">The sequence shown here is derived from an EMBL/GenBank/DDBJ whole genome shotgun (WGS) entry which is preliminary data.</text>
</comment>
<dbReference type="Gene3D" id="3.40.710.10">
    <property type="entry name" value="DD-peptidase/beta-lactamase superfamily"/>
    <property type="match status" value="1"/>
</dbReference>
<keyword evidence="2" id="KW-0378">Hydrolase</keyword>
<dbReference type="Pfam" id="PF00144">
    <property type="entry name" value="Beta-lactamase"/>
    <property type="match status" value="1"/>
</dbReference>
<dbReference type="SUPFAM" id="SSF56601">
    <property type="entry name" value="beta-lactamase/transpeptidase-like"/>
    <property type="match status" value="1"/>
</dbReference>
<gene>
    <name evidence="2" type="ORF">E1292_34510</name>
</gene>
<dbReference type="AlphaFoldDB" id="A0A4R4V0U1"/>
<dbReference type="Proteomes" id="UP000295258">
    <property type="component" value="Unassembled WGS sequence"/>
</dbReference>
<organism evidence="2 3">
    <name type="scientific">Nonomuraea deserti</name>
    <dbReference type="NCBI Taxonomy" id="1848322"/>
    <lineage>
        <taxon>Bacteria</taxon>
        <taxon>Bacillati</taxon>
        <taxon>Actinomycetota</taxon>
        <taxon>Actinomycetes</taxon>
        <taxon>Streptosporangiales</taxon>
        <taxon>Streptosporangiaceae</taxon>
        <taxon>Nonomuraea</taxon>
    </lineage>
</organism>
<proteinExistence type="predicted"/>
<dbReference type="GO" id="GO:0016787">
    <property type="term" value="F:hydrolase activity"/>
    <property type="evidence" value="ECO:0007669"/>
    <property type="project" value="UniProtKB-KW"/>
</dbReference>
<feature type="domain" description="Beta-lactamase-related" evidence="1">
    <location>
        <begin position="24"/>
        <end position="326"/>
    </location>
</feature>
<evidence type="ECO:0000313" key="3">
    <source>
        <dbReference type="Proteomes" id="UP000295258"/>
    </source>
</evidence>
<dbReference type="InterPro" id="IPR050491">
    <property type="entry name" value="AmpC-like"/>
</dbReference>
<dbReference type="PANTHER" id="PTHR46825:SF9">
    <property type="entry name" value="BETA-LACTAMASE-RELATED DOMAIN-CONTAINING PROTEIN"/>
    <property type="match status" value="1"/>
</dbReference>
<name>A0A4R4V0U1_9ACTN</name>
<evidence type="ECO:0000259" key="1">
    <source>
        <dbReference type="Pfam" id="PF00144"/>
    </source>
</evidence>
<dbReference type="InterPro" id="IPR001466">
    <property type="entry name" value="Beta-lactam-related"/>
</dbReference>
<dbReference type="PANTHER" id="PTHR46825">
    <property type="entry name" value="D-ALANYL-D-ALANINE-CARBOXYPEPTIDASE/ENDOPEPTIDASE AMPH"/>
    <property type="match status" value="1"/>
</dbReference>
<reference evidence="2 3" key="1">
    <citation type="submission" date="2019-03" db="EMBL/GenBank/DDBJ databases">
        <title>Draft genome sequences of novel Actinobacteria.</title>
        <authorList>
            <person name="Sahin N."/>
            <person name="Ay H."/>
            <person name="Saygin H."/>
        </authorList>
    </citation>
    <scope>NUCLEOTIDE SEQUENCE [LARGE SCALE GENOMIC DNA]</scope>
    <source>
        <strain evidence="2 3">KC310</strain>
    </source>
</reference>
<dbReference type="InterPro" id="IPR012338">
    <property type="entry name" value="Beta-lactam/transpept-like"/>
</dbReference>
<evidence type="ECO:0000313" key="2">
    <source>
        <dbReference type="EMBL" id="TDC98678.1"/>
    </source>
</evidence>
<sequence>MLVLAMTACSPAAGEPLAAYLARTLPEGPGGTVVTARGDRIVHCQGFGLADRAAGTPATCDTVYDVMSITKQFTAAAILKLETMGRLRTSDPISAHLGPVPPGKRQITVHHLLTHTAGLPEALGDDYDVLSREDMLAGALASEPLSAPGERFHYSNLGYSVLAAIIEKVSGLGYERFLAEHLFAPAGMTSTGYVLPRWDRGQVAVEYDARGGSRGRPYDHPWASDGPYWNLRGNGGILSTARDMFRWHRALTGGTVLTDGAKEKLFTPYAPMPDSEESYAYGWSVLDTGDGRIAWHDGGNSWSLATYARSLNDGVMTFWVSNHAYRDSRWNLEDLEPDLTLGLLDRARSAAG</sequence>